<evidence type="ECO:0000313" key="7">
    <source>
        <dbReference type="RefSeq" id="XP_021855737.2"/>
    </source>
</evidence>
<keyword evidence="2" id="KW-0539">Nucleus</keyword>
<organism evidence="6 7">
    <name type="scientific">Spinacia oleracea</name>
    <name type="common">Spinach</name>
    <dbReference type="NCBI Taxonomy" id="3562"/>
    <lineage>
        <taxon>Eukaryota</taxon>
        <taxon>Viridiplantae</taxon>
        <taxon>Streptophyta</taxon>
        <taxon>Embryophyta</taxon>
        <taxon>Tracheophyta</taxon>
        <taxon>Spermatophyta</taxon>
        <taxon>Magnoliopsida</taxon>
        <taxon>eudicotyledons</taxon>
        <taxon>Gunneridae</taxon>
        <taxon>Pentapetalae</taxon>
        <taxon>Caryophyllales</taxon>
        <taxon>Chenopodiaceae</taxon>
        <taxon>Chenopodioideae</taxon>
        <taxon>Anserineae</taxon>
        <taxon>Spinacia</taxon>
    </lineage>
</organism>
<dbReference type="PANTHER" id="PTHR47996">
    <property type="entry name" value="TRANSCRIPTION FACTOR DUO1"/>
    <property type="match status" value="1"/>
</dbReference>
<dbReference type="InterPro" id="IPR053106">
    <property type="entry name" value="Plant_Male-Germline_Reg_TFs"/>
</dbReference>
<accession>A0A9R0IV63</accession>
<dbReference type="InterPro" id="IPR017930">
    <property type="entry name" value="Myb_dom"/>
</dbReference>
<comment type="subcellular location">
    <subcellularLocation>
        <location evidence="1">Nucleus</location>
    </subcellularLocation>
</comment>
<reference evidence="6" key="1">
    <citation type="journal article" date="2021" name="Nat. Commun.">
        <title>Genomic analyses provide insights into spinach domestication and the genetic basis of agronomic traits.</title>
        <authorList>
            <person name="Cai X."/>
            <person name="Sun X."/>
            <person name="Xu C."/>
            <person name="Sun H."/>
            <person name="Wang X."/>
            <person name="Ge C."/>
            <person name="Zhang Z."/>
            <person name="Wang Q."/>
            <person name="Fei Z."/>
            <person name="Jiao C."/>
            <person name="Wang Q."/>
        </authorList>
    </citation>
    <scope>NUCLEOTIDE SEQUENCE [LARGE SCALE GENOMIC DNA]</scope>
    <source>
        <strain evidence="6">cv. Varoflay</strain>
    </source>
</reference>
<dbReference type="RefSeq" id="XP_021855737.2">
    <property type="nucleotide sequence ID" value="XM_022000045.2"/>
</dbReference>
<name>A0A9R0IV63_SPIOL</name>
<dbReference type="Gene3D" id="1.10.10.60">
    <property type="entry name" value="Homeodomain-like"/>
    <property type="match status" value="2"/>
</dbReference>
<dbReference type="GO" id="GO:0003677">
    <property type="term" value="F:DNA binding"/>
    <property type="evidence" value="ECO:0007669"/>
    <property type="project" value="UniProtKB-KW"/>
</dbReference>
<keyword evidence="6" id="KW-1185">Reference proteome</keyword>
<evidence type="ECO:0000313" key="6">
    <source>
        <dbReference type="Proteomes" id="UP000813463"/>
    </source>
</evidence>
<reference evidence="7" key="2">
    <citation type="submission" date="2025-08" db="UniProtKB">
        <authorList>
            <consortium name="RefSeq"/>
        </authorList>
    </citation>
    <scope>IDENTIFICATION</scope>
    <source>
        <tissue evidence="7">Leaf</tissue>
    </source>
</reference>
<dbReference type="PROSITE" id="PS50090">
    <property type="entry name" value="MYB_LIKE"/>
    <property type="match status" value="2"/>
</dbReference>
<feature type="domain" description="Myb-like" evidence="4">
    <location>
        <begin position="68"/>
        <end position="111"/>
    </location>
</feature>
<dbReference type="CDD" id="cd00167">
    <property type="entry name" value="SANT"/>
    <property type="match status" value="2"/>
</dbReference>
<dbReference type="PROSITE" id="PS51294">
    <property type="entry name" value="HTH_MYB"/>
    <property type="match status" value="2"/>
</dbReference>
<gene>
    <name evidence="7" type="primary">LOC110795066</name>
</gene>
<dbReference type="InterPro" id="IPR001005">
    <property type="entry name" value="SANT/Myb"/>
</dbReference>
<dbReference type="SUPFAM" id="SSF46689">
    <property type="entry name" value="Homeodomain-like"/>
    <property type="match status" value="1"/>
</dbReference>
<dbReference type="InterPro" id="IPR009057">
    <property type="entry name" value="Homeodomain-like_sf"/>
</dbReference>
<dbReference type="GO" id="GO:0005634">
    <property type="term" value="C:nucleus"/>
    <property type="evidence" value="ECO:0007669"/>
    <property type="project" value="UniProtKB-SubCell"/>
</dbReference>
<evidence type="ECO:0000259" key="4">
    <source>
        <dbReference type="PROSITE" id="PS50090"/>
    </source>
</evidence>
<evidence type="ECO:0000256" key="1">
    <source>
        <dbReference type="ARBA" id="ARBA00004123"/>
    </source>
</evidence>
<feature type="region of interest" description="Disordered" evidence="3">
    <location>
        <begin position="115"/>
        <end position="151"/>
    </location>
</feature>
<dbReference type="Pfam" id="PF00249">
    <property type="entry name" value="Myb_DNA-binding"/>
    <property type="match status" value="2"/>
</dbReference>
<feature type="domain" description="Myb-like" evidence="4">
    <location>
        <begin position="7"/>
        <end position="59"/>
    </location>
</feature>
<evidence type="ECO:0000256" key="3">
    <source>
        <dbReference type="SAM" id="MobiDB-lite"/>
    </source>
</evidence>
<dbReference type="Proteomes" id="UP000813463">
    <property type="component" value="Chromosome 6"/>
</dbReference>
<evidence type="ECO:0000259" key="5">
    <source>
        <dbReference type="PROSITE" id="PS51294"/>
    </source>
</evidence>
<feature type="domain" description="HTH myb-type" evidence="5">
    <location>
        <begin position="64"/>
        <end position="115"/>
    </location>
</feature>
<feature type="compositionally biased region" description="Polar residues" evidence="3">
    <location>
        <begin position="133"/>
        <end position="151"/>
    </location>
</feature>
<feature type="compositionally biased region" description="Polar residues" evidence="3">
    <location>
        <begin position="117"/>
        <end position="126"/>
    </location>
</feature>
<proteinExistence type="predicted"/>
<dbReference type="KEGG" id="soe:110795066"/>
<sequence length="306" mass="34004">MRSCRRESRVRKGPWSAEEDEVLINFVNQNGPRGWSSIQSKGLLPRTGKSCRLRWVNKLRPNLKVGCKFSAEEERIVVELQARFGNKWATIASHLSGRTDNDVKNFWSSRKKRLARTLSSTSQPTNKHPCRNQIKQNSTPLPQLPSNLEVPESSNSMIQVGAPSSLTSESIQTVNGSLISTNPSKKSAISESSWFIQHPNPNPAPALSESYNTLPLLPDHHQMIDFESVFAESITSFSQSSFHSTNGYDFDMSFFGGSLEGSCSKSVVVPVQRDPVGNLINNPDGFFDDFPTDVFDCLDPLPTSLD</sequence>
<dbReference type="SMART" id="SM00717">
    <property type="entry name" value="SANT"/>
    <property type="match status" value="2"/>
</dbReference>
<evidence type="ECO:0000256" key="2">
    <source>
        <dbReference type="ARBA" id="ARBA00023242"/>
    </source>
</evidence>
<feature type="domain" description="HTH myb-type" evidence="5">
    <location>
        <begin position="7"/>
        <end position="63"/>
    </location>
</feature>
<dbReference type="AlphaFoldDB" id="A0A9R0IV63"/>
<protein>
    <submittedName>
        <fullName evidence="7">Transcription factor DUO1-like</fullName>
    </submittedName>
</protein>
<dbReference type="GeneID" id="110795066"/>
<dbReference type="PANTHER" id="PTHR47996:SF3">
    <property type="entry name" value="TRANSCRIPTION FACTOR DUO1"/>
    <property type="match status" value="1"/>
</dbReference>